<feature type="domain" description="TUG ubiquitin-like" evidence="1">
    <location>
        <begin position="7"/>
        <end position="60"/>
    </location>
</feature>
<dbReference type="PANTHER" id="PTHR46467:SF1">
    <property type="entry name" value="TETHER CONTAINING UBX DOMAIN FOR GLUT4"/>
    <property type="match status" value="1"/>
</dbReference>
<dbReference type="Proteomes" id="UP000054495">
    <property type="component" value="Unassembled WGS sequence"/>
</dbReference>
<dbReference type="CDD" id="cd16105">
    <property type="entry name" value="Ubl_ASPSCR1_like"/>
    <property type="match status" value="1"/>
</dbReference>
<accession>A0A0D6L4D9</accession>
<protein>
    <recommendedName>
        <fullName evidence="1">TUG ubiquitin-like domain-containing protein</fullName>
    </recommendedName>
</protein>
<dbReference type="Gene3D" id="3.10.20.90">
    <property type="entry name" value="Phosphatidylinositol 3-kinase Catalytic Subunit, Chain A, domain 1"/>
    <property type="match status" value="1"/>
</dbReference>
<dbReference type="GO" id="GO:0006886">
    <property type="term" value="P:intracellular protein transport"/>
    <property type="evidence" value="ECO:0007669"/>
    <property type="project" value="TreeGrafter"/>
</dbReference>
<dbReference type="AlphaFoldDB" id="A0A0D6L4D9"/>
<dbReference type="GO" id="GO:0005737">
    <property type="term" value="C:cytoplasm"/>
    <property type="evidence" value="ECO:0007669"/>
    <property type="project" value="TreeGrafter"/>
</dbReference>
<dbReference type="InterPro" id="IPR029071">
    <property type="entry name" value="Ubiquitin-like_domsf"/>
</dbReference>
<dbReference type="GO" id="GO:0005634">
    <property type="term" value="C:nucleus"/>
    <property type="evidence" value="ECO:0007669"/>
    <property type="project" value="TreeGrafter"/>
</dbReference>
<dbReference type="EMBL" id="KE127094">
    <property type="protein sequence ID" value="EPB65784.1"/>
    <property type="molecule type" value="Genomic_DNA"/>
</dbReference>
<organism evidence="2 3">
    <name type="scientific">Ancylostoma ceylanicum</name>
    <dbReference type="NCBI Taxonomy" id="53326"/>
    <lineage>
        <taxon>Eukaryota</taxon>
        <taxon>Metazoa</taxon>
        <taxon>Ecdysozoa</taxon>
        <taxon>Nematoda</taxon>
        <taxon>Chromadorea</taxon>
        <taxon>Rhabditida</taxon>
        <taxon>Rhabditina</taxon>
        <taxon>Rhabditomorpha</taxon>
        <taxon>Strongyloidea</taxon>
        <taxon>Ancylostomatidae</taxon>
        <taxon>Ancylostomatinae</taxon>
        <taxon>Ancylostoma</taxon>
    </lineage>
</organism>
<evidence type="ECO:0000259" key="1">
    <source>
        <dbReference type="Pfam" id="PF11470"/>
    </source>
</evidence>
<gene>
    <name evidence="2" type="ORF">ANCCEY_15145</name>
</gene>
<name>A0A0D6L4D9_9BILA</name>
<dbReference type="PANTHER" id="PTHR46467">
    <property type="entry name" value="TETHER CONTAINING UBX DOMAIN FOR GLUT4"/>
    <property type="match status" value="1"/>
</dbReference>
<proteinExistence type="predicted"/>
<dbReference type="GO" id="GO:0042593">
    <property type="term" value="P:glucose homeostasis"/>
    <property type="evidence" value="ECO:0007669"/>
    <property type="project" value="TreeGrafter"/>
</dbReference>
<dbReference type="GO" id="GO:0012506">
    <property type="term" value="C:vesicle membrane"/>
    <property type="evidence" value="ECO:0007669"/>
    <property type="project" value="TreeGrafter"/>
</dbReference>
<keyword evidence="3" id="KW-1185">Reference proteome</keyword>
<dbReference type="Pfam" id="PF11470">
    <property type="entry name" value="TUG-UBL1"/>
    <property type="match status" value="1"/>
</dbReference>
<reference evidence="2 3" key="1">
    <citation type="submission" date="2013-05" db="EMBL/GenBank/DDBJ databases">
        <title>Draft genome of the parasitic nematode Anyclostoma ceylanicum.</title>
        <authorList>
            <person name="Mitreva M."/>
        </authorList>
    </citation>
    <scope>NUCLEOTIDE SEQUENCE [LARGE SCALE GENOMIC DNA]</scope>
</reference>
<evidence type="ECO:0000313" key="2">
    <source>
        <dbReference type="EMBL" id="EPB65784.1"/>
    </source>
</evidence>
<dbReference type="InterPro" id="IPR021569">
    <property type="entry name" value="TUG-UBL1"/>
</dbReference>
<sequence length="83" mass="9575">MTSVTVLCPNARRCSVKVTPGMLLKQILEEACLKQGFEVEAYQLENQRRRVDLALPFRYLITSCYELFRSLNSQTIIVWAAIH</sequence>
<dbReference type="SUPFAM" id="SSF54236">
    <property type="entry name" value="Ubiquitin-like"/>
    <property type="match status" value="1"/>
</dbReference>
<evidence type="ECO:0000313" key="3">
    <source>
        <dbReference type="Proteomes" id="UP000054495"/>
    </source>
</evidence>